<accession>A0A3S1B923</accession>
<dbReference type="InterPro" id="IPR019396">
    <property type="entry name" value="TM_Fragile-X-F-assoc"/>
</dbReference>
<keyword evidence="3" id="KW-1185">Reference proteome</keyword>
<dbReference type="PANTHER" id="PTHR13568:SF4">
    <property type="entry name" value="TRANSMEMBRANE PROTEIN 60"/>
    <property type="match status" value="1"/>
</dbReference>
<protein>
    <recommendedName>
        <fullName evidence="4">Transmembrane protein 60</fullName>
    </recommendedName>
</protein>
<evidence type="ECO:0000256" key="1">
    <source>
        <dbReference type="SAM" id="Phobius"/>
    </source>
</evidence>
<organism evidence="2 3">
    <name type="scientific">Elysia chlorotica</name>
    <name type="common">Eastern emerald elysia</name>
    <name type="synonym">Sea slug</name>
    <dbReference type="NCBI Taxonomy" id="188477"/>
    <lineage>
        <taxon>Eukaryota</taxon>
        <taxon>Metazoa</taxon>
        <taxon>Spiralia</taxon>
        <taxon>Lophotrochozoa</taxon>
        <taxon>Mollusca</taxon>
        <taxon>Gastropoda</taxon>
        <taxon>Heterobranchia</taxon>
        <taxon>Euthyneura</taxon>
        <taxon>Panpulmonata</taxon>
        <taxon>Sacoglossa</taxon>
        <taxon>Placobranchoidea</taxon>
        <taxon>Plakobranchidae</taxon>
        <taxon>Elysia</taxon>
    </lineage>
</organism>
<reference evidence="2 3" key="1">
    <citation type="submission" date="2019-01" db="EMBL/GenBank/DDBJ databases">
        <title>A draft genome assembly of the solar-powered sea slug Elysia chlorotica.</title>
        <authorList>
            <person name="Cai H."/>
            <person name="Li Q."/>
            <person name="Fang X."/>
            <person name="Li J."/>
            <person name="Curtis N.E."/>
            <person name="Altenburger A."/>
            <person name="Shibata T."/>
            <person name="Feng M."/>
            <person name="Maeda T."/>
            <person name="Schwartz J.A."/>
            <person name="Shigenobu S."/>
            <person name="Lundholm N."/>
            <person name="Nishiyama T."/>
            <person name="Yang H."/>
            <person name="Hasebe M."/>
            <person name="Li S."/>
            <person name="Pierce S.K."/>
            <person name="Wang J."/>
        </authorList>
    </citation>
    <scope>NUCLEOTIDE SEQUENCE [LARGE SCALE GENOMIC DNA]</scope>
    <source>
        <strain evidence="2">EC2010</strain>
        <tissue evidence="2">Whole organism of an adult</tissue>
    </source>
</reference>
<dbReference type="EMBL" id="RQTK01000778">
    <property type="protein sequence ID" value="RUS75000.1"/>
    <property type="molecule type" value="Genomic_DNA"/>
</dbReference>
<dbReference type="PANTHER" id="PTHR13568">
    <property type="entry name" value="FAM11A, B PROTEIN"/>
    <property type="match status" value="1"/>
</dbReference>
<proteinExistence type="predicted"/>
<dbReference type="STRING" id="188477.A0A3S1B923"/>
<feature type="transmembrane region" description="Helical" evidence="1">
    <location>
        <begin position="31"/>
        <end position="57"/>
    </location>
</feature>
<dbReference type="OrthoDB" id="10258440at2759"/>
<name>A0A3S1B923_ELYCH</name>
<keyword evidence="1" id="KW-0812">Transmembrane</keyword>
<dbReference type="Proteomes" id="UP000271974">
    <property type="component" value="Unassembled WGS sequence"/>
</dbReference>
<keyword evidence="1" id="KW-1133">Transmembrane helix</keyword>
<evidence type="ECO:0008006" key="4">
    <source>
        <dbReference type="Google" id="ProtNLM"/>
    </source>
</evidence>
<feature type="transmembrane region" description="Helical" evidence="1">
    <location>
        <begin position="78"/>
        <end position="99"/>
    </location>
</feature>
<evidence type="ECO:0000313" key="2">
    <source>
        <dbReference type="EMBL" id="RUS75000.1"/>
    </source>
</evidence>
<feature type="transmembrane region" description="Helical" evidence="1">
    <location>
        <begin position="105"/>
        <end position="127"/>
    </location>
</feature>
<comment type="caution">
    <text evidence="2">The sequence shown here is derived from an EMBL/GenBank/DDBJ whole genome shotgun (WGS) entry which is preliminary data.</text>
</comment>
<feature type="transmembrane region" description="Helical" evidence="1">
    <location>
        <begin position="7"/>
        <end position="25"/>
    </location>
</feature>
<keyword evidence="1" id="KW-0472">Membrane</keyword>
<gene>
    <name evidence="2" type="ORF">EGW08_017223</name>
</gene>
<sequence>MAAVQKAIFSSGILLVTAILFALRVDKSVDWNWFLIFIPLWLFDAVMITYIIVNIIIHFRTSFCGNVDRNDMTKNRKYGLLVFCVFKIAFQVLLCLRLEGFQISLYYVLIPLWAVLVAGLVDNFFVLKASSPYR</sequence>
<dbReference type="AlphaFoldDB" id="A0A3S1B923"/>
<dbReference type="Pfam" id="PF10269">
    <property type="entry name" value="Tmemb_185A"/>
    <property type="match status" value="1"/>
</dbReference>
<evidence type="ECO:0000313" key="3">
    <source>
        <dbReference type="Proteomes" id="UP000271974"/>
    </source>
</evidence>